<dbReference type="InParanoid" id="U5DRK5"/>
<protein>
    <submittedName>
        <fullName evidence="2">Uncharacterized protein</fullName>
    </submittedName>
</protein>
<name>U5DRK5_9CHRO</name>
<reference evidence="2 3" key="1">
    <citation type="submission" date="2013-05" db="EMBL/GenBank/DDBJ databases">
        <title>Draft genome sequence of Rubidibacter lacunae KORDI 51-2.</title>
        <authorList>
            <person name="Choi D.H."/>
            <person name="Noh J.H."/>
            <person name="Kwon K.-K."/>
            <person name="Lee J.-H."/>
            <person name="Ryu J.-Y."/>
        </authorList>
    </citation>
    <scope>NUCLEOTIDE SEQUENCE [LARGE SCALE GENOMIC DNA]</scope>
    <source>
        <strain evidence="2 3">KORDI 51-2</strain>
    </source>
</reference>
<keyword evidence="1" id="KW-0812">Transmembrane</keyword>
<organism evidence="2 3">
    <name type="scientific">Rubidibacter lacunae KORDI 51-2</name>
    <dbReference type="NCBI Taxonomy" id="582515"/>
    <lineage>
        <taxon>Bacteria</taxon>
        <taxon>Bacillati</taxon>
        <taxon>Cyanobacteriota</taxon>
        <taxon>Cyanophyceae</taxon>
        <taxon>Oscillatoriophycideae</taxon>
        <taxon>Chroococcales</taxon>
        <taxon>Aphanothecaceae</taxon>
        <taxon>Rubidibacter</taxon>
    </lineage>
</organism>
<evidence type="ECO:0000256" key="1">
    <source>
        <dbReference type="SAM" id="Phobius"/>
    </source>
</evidence>
<keyword evidence="1" id="KW-0472">Membrane</keyword>
<proteinExistence type="predicted"/>
<dbReference type="EMBL" id="ASSJ01000026">
    <property type="protein sequence ID" value="ERN42325.1"/>
    <property type="molecule type" value="Genomic_DNA"/>
</dbReference>
<sequence length="63" mass="7263">MLLKWGNLGIESLFNYLYCLLVSFCPSKAVFFTDRQLMLLTFFEKSNQLQPRSKLNKGGSLVI</sequence>
<keyword evidence="3" id="KW-1185">Reference proteome</keyword>
<comment type="caution">
    <text evidence="2">The sequence shown here is derived from an EMBL/GenBank/DDBJ whole genome shotgun (WGS) entry which is preliminary data.</text>
</comment>
<keyword evidence="1" id="KW-1133">Transmembrane helix</keyword>
<evidence type="ECO:0000313" key="2">
    <source>
        <dbReference type="EMBL" id="ERN42325.1"/>
    </source>
</evidence>
<gene>
    <name evidence="2" type="ORF">KR51_00010140</name>
</gene>
<feature type="transmembrane region" description="Helical" evidence="1">
    <location>
        <begin position="12"/>
        <end position="31"/>
    </location>
</feature>
<dbReference type="AlphaFoldDB" id="U5DRK5"/>
<evidence type="ECO:0000313" key="3">
    <source>
        <dbReference type="Proteomes" id="UP000016960"/>
    </source>
</evidence>
<accession>U5DRK5</accession>
<dbReference type="Proteomes" id="UP000016960">
    <property type="component" value="Unassembled WGS sequence"/>
</dbReference>